<proteinExistence type="predicted"/>
<name>A0A975WUK4_9BURK</name>
<dbReference type="Proteomes" id="UP000256297">
    <property type="component" value="Chromosome CBM2589_b"/>
</dbReference>
<dbReference type="AlphaFoldDB" id="A0A975WUK4"/>
<accession>A0A975WUK4</accession>
<evidence type="ECO:0000313" key="2">
    <source>
        <dbReference type="EMBL" id="SOY44274.1"/>
    </source>
</evidence>
<feature type="compositionally biased region" description="Polar residues" evidence="1">
    <location>
        <begin position="1"/>
        <end position="10"/>
    </location>
</feature>
<sequence>MHQSRPNLPQQGVLPLPAWGEGRGEGRFSKEPNRAGPMVLKLRPSAFDPPALIPGPSPAGGRGEPTRGY</sequence>
<evidence type="ECO:0000256" key="1">
    <source>
        <dbReference type="SAM" id="MobiDB-lite"/>
    </source>
</evidence>
<feature type="region of interest" description="Disordered" evidence="1">
    <location>
        <begin position="1"/>
        <end position="69"/>
    </location>
</feature>
<organism evidence="2 3">
    <name type="scientific">Cupriavidus taiwanensis</name>
    <dbReference type="NCBI Taxonomy" id="164546"/>
    <lineage>
        <taxon>Bacteria</taxon>
        <taxon>Pseudomonadati</taxon>
        <taxon>Pseudomonadota</taxon>
        <taxon>Betaproteobacteria</taxon>
        <taxon>Burkholderiales</taxon>
        <taxon>Burkholderiaceae</taxon>
        <taxon>Cupriavidus</taxon>
    </lineage>
</organism>
<gene>
    <name evidence="2" type="ORF">CBM2589_B120237</name>
</gene>
<protein>
    <submittedName>
        <fullName evidence="2">Uncharacterized protein</fullName>
    </submittedName>
</protein>
<evidence type="ECO:0000313" key="3">
    <source>
        <dbReference type="Proteomes" id="UP000256297"/>
    </source>
</evidence>
<reference evidence="2 3" key="1">
    <citation type="submission" date="2018-01" db="EMBL/GenBank/DDBJ databases">
        <authorList>
            <person name="Clerissi C."/>
        </authorList>
    </citation>
    <scope>NUCLEOTIDE SEQUENCE [LARGE SCALE GENOMIC DNA]</scope>
    <source>
        <strain evidence="2">Cupriavidus taiwanensis STM 3521</strain>
    </source>
</reference>
<comment type="caution">
    <text evidence="2">The sequence shown here is derived from an EMBL/GenBank/DDBJ whole genome shotgun (WGS) entry which is preliminary data.</text>
</comment>
<dbReference type="EMBL" id="OFSP01000004">
    <property type="protein sequence ID" value="SOY44274.1"/>
    <property type="molecule type" value="Genomic_DNA"/>
</dbReference>
<feature type="compositionally biased region" description="Basic and acidic residues" evidence="1">
    <location>
        <begin position="22"/>
        <end position="33"/>
    </location>
</feature>